<evidence type="ECO:0000256" key="2">
    <source>
        <dbReference type="SAM" id="Phobius"/>
    </source>
</evidence>
<dbReference type="EMBL" id="CP011304">
    <property type="protein sequence ID" value="AKE64414.1"/>
    <property type="molecule type" value="Genomic_DNA"/>
</dbReference>
<feature type="compositionally biased region" description="Basic and acidic residues" evidence="1">
    <location>
        <begin position="236"/>
        <end position="252"/>
    </location>
</feature>
<accession>A0A0F6U3N8</accession>
<feature type="transmembrane region" description="Helical" evidence="2">
    <location>
        <begin position="72"/>
        <end position="102"/>
    </location>
</feature>
<sequence>MTTIESINPEDDKFAHLVDEIVHLAEQPKNDKFLHALIWPQATINAVRIHILKSNNEDLLGKYKEGIKISTWYLIVFSLIQVGIVFCLFKPVLDLLTVVIFLKFDEWDDFFVRSFNSSTTMIGIFLTLGLLFIYGRHYQNSIRLTPTFYDYIKQRKDIRIYKLSEELRILKQKFELKEKTQQTLLDVVAQAYNILLAMQTNRASFGKQGKELLEIMDSVMQRLDPDNPLLGSSLHRPIEADHSEDINDHPFQ</sequence>
<proteinExistence type="predicted"/>
<dbReference type="PATRIC" id="fig|1641812.3.peg.2136"/>
<gene>
    <name evidence="3" type="ORF">MYAER_2066</name>
</gene>
<dbReference type="HOGENOM" id="CLU_1101851_0_0_3"/>
<evidence type="ECO:0000313" key="4">
    <source>
        <dbReference type="Proteomes" id="UP000034103"/>
    </source>
</evidence>
<dbReference type="Proteomes" id="UP000034103">
    <property type="component" value="Chromosome"/>
</dbReference>
<feature type="region of interest" description="Disordered" evidence="1">
    <location>
        <begin position="231"/>
        <end position="252"/>
    </location>
</feature>
<keyword evidence="2" id="KW-0472">Membrane</keyword>
<organism evidence="3 4">
    <name type="scientific">Microcystis aeruginosa NIES-2549</name>
    <dbReference type="NCBI Taxonomy" id="1641812"/>
    <lineage>
        <taxon>Bacteria</taxon>
        <taxon>Bacillati</taxon>
        <taxon>Cyanobacteriota</taxon>
        <taxon>Cyanophyceae</taxon>
        <taxon>Oscillatoriophycideae</taxon>
        <taxon>Chroococcales</taxon>
        <taxon>Microcystaceae</taxon>
        <taxon>Microcystis</taxon>
    </lineage>
</organism>
<evidence type="ECO:0000256" key="1">
    <source>
        <dbReference type="SAM" id="MobiDB-lite"/>
    </source>
</evidence>
<protein>
    <submittedName>
        <fullName evidence="3">Uncharacterized protein</fullName>
    </submittedName>
</protein>
<feature type="transmembrane region" description="Helical" evidence="2">
    <location>
        <begin position="114"/>
        <end position="134"/>
    </location>
</feature>
<reference evidence="3 4" key="1">
    <citation type="journal article" date="2015" name="Genome Announc.">
        <title>Complete Genome Sequence of Microcystis aeruginosa NIES-2549, a Bloom-Forming Cyanobacterium from Lake Kasumigaura, Japan.</title>
        <authorList>
            <person name="Yamaguchi H."/>
            <person name="Suzuki S."/>
            <person name="Tanabe Y."/>
            <person name="Osana Y."/>
            <person name="Shimura Y."/>
            <person name="Ishida K."/>
            <person name="Kawachi M."/>
        </authorList>
    </citation>
    <scope>NUCLEOTIDE SEQUENCE [LARGE SCALE GENOMIC DNA]</scope>
    <source>
        <strain evidence="3 4">NIES-2549</strain>
    </source>
</reference>
<dbReference type="RefSeq" id="WP_046662001.1">
    <property type="nucleotide sequence ID" value="NZ_CP011304.1"/>
</dbReference>
<evidence type="ECO:0000313" key="3">
    <source>
        <dbReference type="EMBL" id="AKE64414.1"/>
    </source>
</evidence>
<name>A0A0F6U3N8_MICAE</name>
<keyword evidence="2" id="KW-0812">Transmembrane</keyword>
<keyword evidence="2" id="KW-1133">Transmembrane helix</keyword>
<dbReference type="AlphaFoldDB" id="A0A0F6U3N8"/>